<proteinExistence type="predicted"/>
<accession>M7YC53</accession>
<gene>
    <name evidence="2" type="ORF">TRIUR3_31556</name>
</gene>
<dbReference type="EMBL" id="KD255646">
    <property type="protein sequence ID" value="EMS47793.1"/>
    <property type="molecule type" value="Genomic_DNA"/>
</dbReference>
<name>M7YC53_TRIUA</name>
<feature type="compositionally biased region" description="Basic and acidic residues" evidence="1">
    <location>
        <begin position="8"/>
        <end position="19"/>
    </location>
</feature>
<dbReference type="AlphaFoldDB" id="M7YC53"/>
<feature type="compositionally biased region" description="Polar residues" evidence="1">
    <location>
        <begin position="46"/>
        <end position="60"/>
    </location>
</feature>
<feature type="region of interest" description="Disordered" evidence="1">
    <location>
        <begin position="1"/>
        <end position="107"/>
    </location>
</feature>
<organism evidence="2">
    <name type="scientific">Triticum urartu</name>
    <name type="common">Red wild einkorn</name>
    <name type="synonym">Crithodium urartu</name>
    <dbReference type="NCBI Taxonomy" id="4572"/>
    <lineage>
        <taxon>Eukaryota</taxon>
        <taxon>Viridiplantae</taxon>
        <taxon>Streptophyta</taxon>
        <taxon>Embryophyta</taxon>
        <taxon>Tracheophyta</taxon>
        <taxon>Spermatophyta</taxon>
        <taxon>Magnoliopsida</taxon>
        <taxon>Liliopsida</taxon>
        <taxon>Poales</taxon>
        <taxon>Poaceae</taxon>
        <taxon>BOP clade</taxon>
        <taxon>Pooideae</taxon>
        <taxon>Triticodae</taxon>
        <taxon>Triticeae</taxon>
        <taxon>Triticinae</taxon>
        <taxon>Triticum</taxon>
    </lineage>
</organism>
<evidence type="ECO:0000256" key="1">
    <source>
        <dbReference type="SAM" id="MobiDB-lite"/>
    </source>
</evidence>
<reference evidence="2" key="1">
    <citation type="journal article" date="2013" name="Nature">
        <title>Draft genome of the wheat A-genome progenitor Triticum urartu.</title>
        <authorList>
            <person name="Ling H.Q."/>
            <person name="Zhao S."/>
            <person name="Liu D."/>
            <person name="Wang J."/>
            <person name="Sun H."/>
            <person name="Zhang C."/>
            <person name="Fan H."/>
            <person name="Li D."/>
            <person name="Dong L."/>
            <person name="Tao Y."/>
            <person name="Gao C."/>
            <person name="Wu H."/>
            <person name="Li Y."/>
            <person name="Cui Y."/>
            <person name="Guo X."/>
            <person name="Zheng S."/>
            <person name="Wang B."/>
            <person name="Yu K."/>
            <person name="Liang Q."/>
            <person name="Yang W."/>
            <person name="Lou X."/>
            <person name="Chen J."/>
            <person name="Feng M."/>
            <person name="Jian J."/>
            <person name="Zhang X."/>
            <person name="Luo G."/>
            <person name="Jiang Y."/>
            <person name="Liu J."/>
            <person name="Wang Z."/>
            <person name="Sha Y."/>
            <person name="Zhang B."/>
            <person name="Wu H."/>
            <person name="Tang D."/>
            <person name="Shen Q."/>
            <person name="Xue P."/>
            <person name="Zou S."/>
            <person name="Wang X."/>
            <person name="Liu X."/>
            <person name="Wang F."/>
            <person name="Yang Y."/>
            <person name="An X."/>
            <person name="Dong Z."/>
            <person name="Zhang K."/>
            <person name="Zhang X."/>
            <person name="Luo M.C."/>
            <person name="Dvorak J."/>
            <person name="Tong Y."/>
            <person name="Wang J."/>
            <person name="Yang H."/>
            <person name="Li Z."/>
            <person name="Wang D."/>
            <person name="Zhang A."/>
            <person name="Wang J."/>
        </authorList>
    </citation>
    <scope>NUCLEOTIDE SEQUENCE</scope>
</reference>
<evidence type="ECO:0000313" key="2">
    <source>
        <dbReference type="EMBL" id="EMS47793.1"/>
    </source>
</evidence>
<protein>
    <submittedName>
        <fullName evidence="2">Uncharacterized protein</fullName>
    </submittedName>
</protein>
<sequence>MARFTSAPDRRAALDKGDPDWSINHARALASNRPPPPSDPKPATGEPSSGSWPASASTTLAHLFRAATAHGLPSPSGRSWPPSHRRAVPPLPQSGTSISAFASARPH</sequence>